<keyword evidence="4" id="KW-1185">Reference proteome</keyword>
<dbReference type="SUPFAM" id="SSF54106">
    <property type="entry name" value="LysM domain"/>
    <property type="match status" value="1"/>
</dbReference>
<dbReference type="CDD" id="cd00118">
    <property type="entry name" value="LysM"/>
    <property type="match status" value="1"/>
</dbReference>
<dbReference type="Pfam" id="PF01476">
    <property type="entry name" value="LysM"/>
    <property type="match status" value="1"/>
</dbReference>
<accession>A0A1H9YMS3</accession>
<sequence>MKRKLAKNRSMHEVASPLAQNVRPPAPPAHCSGFIYTVQKGDSLFLIAQRFQIPLQQLIAANPQIPNPALIFVGQRICVPTKKPHPPHPPMPPHPPHPPTPPHPPEPVAVEFLGSDGKPLPVVEGGVRLARHTIIRARFPMHVNEGFLFFTPASQPFNQTRLIEAKKVQRTNIIEFHWQVPSNIRGTVFVIGCEGTFCRRSRDFNVISQ</sequence>
<dbReference type="RefSeq" id="WP_207648375.1">
    <property type="nucleotide sequence ID" value="NZ_FOIF01000004.1"/>
</dbReference>
<feature type="region of interest" description="Disordered" evidence="1">
    <location>
        <begin position="81"/>
        <end position="107"/>
    </location>
</feature>
<dbReference type="InterPro" id="IPR036779">
    <property type="entry name" value="LysM_dom_sf"/>
</dbReference>
<protein>
    <submittedName>
        <fullName evidence="3">Spore coat assembly protein SafA</fullName>
    </submittedName>
</protein>
<gene>
    <name evidence="3" type="ORF">SAMN03080614_100415</name>
</gene>
<dbReference type="AlphaFoldDB" id="A0A1H9YMS3"/>
<dbReference type="Gene3D" id="3.10.350.10">
    <property type="entry name" value="LysM domain"/>
    <property type="match status" value="1"/>
</dbReference>
<organism evidence="3 4">
    <name type="scientific">Anaerobranca gottschalkii DSM 13577</name>
    <dbReference type="NCBI Taxonomy" id="1120990"/>
    <lineage>
        <taxon>Bacteria</taxon>
        <taxon>Bacillati</taxon>
        <taxon>Bacillota</taxon>
        <taxon>Clostridia</taxon>
        <taxon>Eubacteriales</taxon>
        <taxon>Proteinivoracaceae</taxon>
        <taxon>Anaerobranca</taxon>
    </lineage>
</organism>
<dbReference type="Proteomes" id="UP000243819">
    <property type="component" value="Unassembled WGS sequence"/>
</dbReference>
<evidence type="ECO:0000313" key="4">
    <source>
        <dbReference type="Proteomes" id="UP000243819"/>
    </source>
</evidence>
<dbReference type="EMBL" id="FOIF01000004">
    <property type="protein sequence ID" value="SES70359.1"/>
    <property type="molecule type" value="Genomic_DNA"/>
</dbReference>
<dbReference type="SMART" id="SM00257">
    <property type="entry name" value="LysM"/>
    <property type="match status" value="1"/>
</dbReference>
<evidence type="ECO:0000256" key="1">
    <source>
        <dbReference type="SAM" id="MobiDB-lite"/>
    </source>
</evidence>
<proteinExistence type="predicted"/>
<evidence type="ECO:0000313" key="3">
    <source>
        <dbReference type="EMBL" id="SES70359.1"/>
    </source>
</evidence>
<feature type="region of interest" description="Disordered" evidence="1">
    <location>
        <begin position="1"/>
        <end position="24"/>
    </location>
</feature>
<dbReference type="PROSITE" id="PS51782">
    <property type="entry name" value="LYSM"/>
    <property type="match status" value="1"/>
</dbReference>
<evidence type="ECO:0000259" key="2">
    <source>
        <dbReference type="PROSITE" id="PS51782"/>
    </source>
</evidence>
<feature type="domain" description="LysM" evidence="2">
    <location>
        <begin position="34"/>
        <end position="79"/>
    </location>
</feature>
<name>A0A1H9YMS3_9FIRM</name>
<reference evidence="4" key="1">
    <citation type="submission" date="2016-10" db="EMBL/GenBank/DDBJ databases">
        <authorList>
            <person name="Varghese N."/>
            <person name="Submissions S."/>
        </authorList>
    </citation>
    <scope>NUCLEOTIDE SEQUENCE [LARGE SCALE GENOMIC DNA]</scope>
    <source>
        <strain evidence="4">DSM 13577</strain>
    </source>
</reference>
<dbReference type="STRING" id="1120990.SAMN03080614_100415"/>
<feature type="compositionally biased region" description="Pro residues" evidence="1">
    <location>
        <begin position="87"/>
        <end position="107"/>
    </location>
</feature>
<dbReference type="InterPro" id="IPR018392">
    <property type="entry name" value="LysM"/>
</dbReference>